<feature type="transmembrane region" description="Helical" evidence="1">
    <location>
        <begin position="48"/>
        <end position="74"/>
    </location>
</feature>
<dbReference type="Proteomes" id="UP000198809">
    <property type="component" value="Unassembled WGS sequence"/>
</dbReference>
<reference evidence="3 4" key="1">
    <citation type="submission" date="2016-10" db="EMBL/GenBank/DDBJ databases">
        <authorList>
            <person name="de Groot N.N."/>
        </authorList>
    </citation>
    <scope>NUCLEOTIDE SEQUENCE [LARGE SCALE GENOMIC DNA]</scope>
    <source>
        <strain evidence="3 4">CGMCC 1.10238</strain>
    </source>
</reference>
<name>A0A1H8L9Z0_9BACL</name>
<accession>A0A1H8L9Z0</accession>
<proteinExistence type="predicted"/>
<dbReference type="AlphaFoldDB" id="A0A1H8L9Z0"/>
<dbReference type="STRING" id="1333845.SAMN04487895_104252"/>
<keyword evidence="1" id="KW-1133">Transmembrane helix</keyword>
<dbReference type="Proteomes" id="UP000683429">
    <property type="component" value="Chromosome"/>
</dbReference>
<evidence type="ECO:0000313" key="3">
    <source>
        <dbReference type="EMBL" id="SEO02014.1"/>
    </source>
</evidence>
<dbReference type="OrthoDB" id="2680567at2"/>
<dbReference type="RefSeq" id="WP_036595706.1">
    <property type="nucleotide sequence ID" value="NZ_CP076607.1"/>
</dbReference>
<evidence type="ECO:0000313" key="2">
    <source>
        <dbReference type="EMBL" id="QWU17365.1"/>
    </source>
</evidence>
<organism evidence="3 4">
    <name type="scientific">Paenibacillus sophorae</name>
    <dbReference type="NCBI Taxonomy" id="1333845"/>
    <lineage>
        <taxon>Bacteria</taxon>
        <taxon>Bacillati</taxon>
        <taxon>Bacillota</taxon>
        <taxon>Bacilli</taxon>
        <taxon>Bacillales</taxon>
        <taxon>Paenibacillaceae</taxon>
        <taxon>Paenibacillus</taxon>
    </lineage>
</organism>
<evidence type="ECO:0000256" key="1">
    <source>
        <dbReference type="SAM" id="Phobius"/>
    </source>
</evidence>
<evidence type="ECO:0000313" key="4">
    <source>
        <dbReference type="Proteomes" id="UP000198809"/>
    </source>
</evidence>
<protein>
    <submittedName>
        <fullName evidence="3">Uncharacterized protein</fullName>
    </submittedName>
</protein>
<keyword evidence="1" id="KW-0812">Transmembrane</keyword>
<dbReference type="EMBL" id="FODH01000004">
    <property type="protein sequence ID" value="SEO02014.1"/>
    <property type="molecule type" value="Genomic_DNA"/>
</dbReference>
<feature type="transmembrane region" description="Helical" evidence="1">
    <location>
        <begin position="12"/>
        <end position="36"/>
    </location>
</feature>
<keyword evidence="5" id="KW-1185">Reference proteome</keyword>
<gene>
    <name evidence="2" type="ORF">KP014_09535</name>
    <name evidence="3" type="ORF">SAMN04487895_104252</name>
</gene>
<dbReference type="EMBL" id="CP076607">
    <property type="protein sequence ID" value="QWU17365.1"/>
    <property type="molecule type" value="Genomic_DNA"/>
</dbReference>
<keyword evidence="1" id="KW-0472">Membrane</keyword>
<evidence type="ECO:0000313" key="5">
    <source>
        <dbReference type="Proteomes" id="UP000683429"/>
    </source>
</evidence>
<reference evidence="2 5" key="2">
    <citation type="submission" date="2021-06" db="EMBL/GenBank/DDBJ databases">
        <title>Whole genome sequence of Paenibacillus sophorae DSM23020 for comparative genomics.</title>
        <authorList>
            <person name="Kim M.-J."/>
            <person name="Lee G."/>
            <person name="Shin J.-H."/>
        </authorList>
    </citation>
    <scope>NUCLEOTIDE SEQUENCE [LARGE SCALE GENOMIC DNA]</scope>
    <source>
        <strain evidence="2 5">DSM 23020</strain>
    </source>
</reference>
<sequence length="100" mass="11253">MTIRKMKRWVKIVFGLLFIFATVGVIGLIGLMIFLAFIDDQVITNAAIINRITLLLAGISLPGLIIQLLSLLTINEKKTFTLEKKCPHCKQLIELKLTED</sequence>